<gene>
    <name evidence="2" type="ORF">TK0001_3694</name>
</gene>
<proteinExistence type="predicted"/>
<organism evidence="2 3">
    <name type="scientific">Methylorubrum extorquens</name>
    <name type="common">Methylobacterium dichloromethanicum</name>
    <name type="synonym">Methylobacterium extorquens</name>
    <dbReference type="NCBI Taxonomy" id="408"/>
    <lineage>
        <taxon>Bacteria</taxon>
        <taxon>Pseudomonadati</taxon>
        <taxon>Pseudomonadota</taxon>
        <taxon>Alphaproteobacteria</taxon>
        <taxon>Hyphomicrobiales</taxon>
        <taxon>Methylobacteriaceae</taxon>
        <taxon>Methylorubrum</taxon>
    </lineage>
</organism>
<evidence type="ECO:0000313" key="3">
    <source>
        <dbReference type="Proteomes" id="UP000233769"/>
    </source>
</evidence>
<sequence length="135" mass="14185">MTDMPLDFAAARAARLYSPKASPEDMEGAVYRAVQQASVDHTGKPLAAEHAEAIAIGTIKALSEHFDRLTRREPVSKASADPDDDPPHPEHVPIIRILKSKGCDLPENALGRILAFVAAGGAALAAAEGSAHDQA</sequence>
<name>A0A2N9ASK9_METEX</name>
<dbReference type="EMBL" id="LT962688">
    <property type="protein sequence ID" value="SOR30296.1"/>
    <property type="molecule type" value="Genomic_DNA"/>
</dbReference>
<protein>
    <submittedName>
        <fullName evidence="2">Uncharacterized protein</fullName>
    </submittedName>
</protein>
<evidence type="ECO:0000256" key="1">
    <source>
        <dbReference type="SAM" id="MobiDB-lite"/>
    </source>
</evidence>
<accession>A0A2N9ASK9</accession>
<dbReference type="Proteomes" id="UP000233769">
    <property type="component" value="Chromosome tk0001"/>
</dbReference>
<evidence type="ECO:0000313" key="2">
    <source>
        <dbReference type="EMBL" id="SOR30296.1"/>
    </source>
</evidence>
<reference evidence="3" key="1">
    <citation type="submission" date="2017-10" db="EMBL/GenBank/DDBJ databases">
        <authorList>
            <person name="Regsiter A."/>
            <person name="William W."/>
        </authorList>
    </citation>
    <scope>NUCLEOTIDE SEQUENCE [LARGE SCALE GENOMIC DNA]</scope>
</reference>
<feature type="region of interest" description="Disordered" evidence="1">
    <location>
        <begin position="70"/>
        <end position="91"/>
    </location>
</feature>
<dbReference type="AlphaFoldDB" id="A0A2N9ASK9"/>